<proteinExistence type="predicted"/>
<dbReference type="Proteomes" id="UP001166251">
    <property type="component" value="Unassembled WGS sequence"/>
</dbReference>
<dbReference type="Gene3D" id="3.60.21.10">
    <property type="match status" value="1"/>
</dbReference>
<protein>
    <submittedName>
        <fullName evidence="1">Uncharacterized protein</fullName>
    </submittedName>
</protein>
<dbReference type="RefSeq" id="WP_220103994.1">
    <property type="nucleotide sequence ID" value="NZ_JAHZSS010000010.1"/>
</dbReference>
<keyword evidence="2" id="KW-1185">Reference proteome</keyword>
<dbReference type="InterPro" id="IPR029052">
    <property type="entry name" value="Metallo-depent_PP-like"/>
</dbReference>
<organism evidence="1 2">
    <name type="scientific">Neiella holothuriorum</name>
    <dbReference type="NCBI Taxonomy" id="2870530"/>
    <lineage>
        <taxon>Bacteria</taxon>
        <taxon>Pseudomonadati</taxon>
        <taxon>Pseudomonadota</taxon>
        <taxon>Gammaproteobacteria</taxon>
        <taxon>Alteromonadales</taxon>
        <taxon>Echinimonadaceae</taxon>
        <taxon>Neiella</taxon>
    </lineage>
</organism>
<dbReference type="PANTHER" id="PTHR42850:SF10">
    <property type="entry name" value="SERINE_THREONINE-PROTEIN PHOSPHATASE 1"/>
    <property type="match status" value="1"/>
</dbReference>
<dbReference type="PANTHER" id="PTHR42850">
    <property type="entry name" value="METALLOPHOSPHOESTERASE"/>
    <property type="match status" value="1"/>
</dbReference>
<gene>
    <name evidence="1" type="ORF">K0504_09705</name>
</gene>
<comment type="caution">
    <text evidence="1">The sequence shown here is derived from an EMBL/GenBank/DDBJ whole genome shotgun (WGS) entry which is preliminary data.</text>
</comment>
<evidence type="ECO:0000313" key="1">
    <source>
        <dbReference type="EMBL" id="MBW8191311.1"/>
    </source>
</evidence>
<accession>A0ABS7EG52</accession>
<dbReference type="InterPro" id="IPR050126">
    <property type="entry name" value="Ap4A_hydrolase"/>
</dbReference>
<dbReference type="EMBL" id="JAHZSS010000010">
    <property type="protein sequence ID" value="MBW8191311.1"/>
    <property type="molecule type" value="Genomic_DNA"/>
</dbReference>
<evidence type="ECO:0000313" key="2">
    <source>
        <dbReference type="Proteomes" id="UP001166251"/>
    </source>
</evidence>
<sequence>MNKIPQEDLIPLQLEQRLVLPQRNGRVYVASGVRGRHQDLTAALSAVCFDPENDLLVMMGNIIDDAGDDSFSVFSMLQHDWCYALMGTEEAWLLAGLCSASSGDDIMTKAWRKRGAKWFGDAVTSHGASEVGQALKQIHNLPLTLEIRRNGQNIRFVHGVPPGLNWESASFRSETSFSESCVFGDLMSLNIGMDIRGAATTLVTSELINEPVIRFNARVLPRQPKTLQLIELGHLLNRG</sequence>
<name>A0ABS7EG52_9GAMM</name>
<reference evidence="1" key="1">
    <citation type="submission" date="2021-07" db="EMBL/GenBank/DDBJ databases">
        <title>Neiella marina sp. nov., isolated from the intestinal content of sea cucumber Apostichopus japonicus.</title>
        <authorList>
            <person name="Bai X."/>
        </authorList>
    </citation>
    <scope>NUCLEOTIDE SEQUENCE</scope>
    <source>
        <strain evidence="1">126</strain>
    </source>
</reference>
<dbReference type="SUPFAM" id="SSF56300">
    <property type="entry name" value="Metallo-dependent phosphatases"/>
    <property type="match status" value="1"/>
</dbReference>